<dbReference type="GO" id="GO:0016805">
    <property type="term" value="F:dipeptidase activity"/>
    <property type="evidence" value="ECO:0007669"/>
    <property type="project" value="UniProtKB-KW"/>
</dbReference>
<keyword evidence="5 6" id="KW-0224">Dipeptidase</keyword>
<dbReference type="NCBIfam" id="NF033678">
    <property type="entry name" value="C69_fam_dipept"/>
    <property type="match status" value="1"/>
</dbReference>
<dbReference type="KEGG" id="dpn:BCB69_03765"/>
<dbReference type="Proteomes" id="UP000094757">
    <property type="component" value="Chromosome"/>
</dbReference>
<comment type="similarity">
    <text evidence="2 6">Belongs to the peptidase C69 family.</text>
</comment>
<dbReference type="EMBL" id="CP017037">
    <property type="protein sequence ID" value="AOH39156.1"/>
    <property type="molecule type" value="Genomic_DNA"/>
</dbReference>
<gene>
    <name evidence="7" type="ORF">BCB69_03765</name>
</gene>
<dbReference type="PANTHER" id="PTHR12994:SF17">
    <property type="entry name" value="LD30995P"/>
    <property type="match status" value="1"/>
</dbReference>
<dbReference type="Pfam" id="PF03577">
    <property type="entry name" value="Peptidase_C69"/>
    <property type="match status" value="1"/>
</dbReference>
<dbReference type="InterPro" id="IPR005322">
    <property type="entry name" value="Peptidase_C69"/>
</dbReference>
<dbReference type="InterPro" id="IPR047804">
    <property type="entry name" value="C69_dipept_A-like"/>
</dbReference>
<dbReference type="AlphaFoldDB" id="A0A1B3WDX4"/>
<evidence type="ECO:0000256" key="1">
    <source>
        <dbReference type="ARBA" id="ARBA00001670"/>
    </source>
</evidence>
<dbReference type="RefSeq" id="WP_069177037.1">
    <property type="nucleotide sequence ID" value="NZ_CP017037.1"/>
</dbReference>
<evidence type="ECO:0000256" key="2">
    <source>
        <dbReference type="ARBA" id="ARBA00007225"/>
    </source>
</evidence>
<proteinExistence type="inferred from homology"/>
<accession>A0A1B3WDX4</accession>
<evidence type="ECO:0000256" key="4">
    <source>
        <dbReference type="ARBA" id="ARBA00022801"/>
    </source>
</evidence>
<evidence type="ECO:0000256" key="3">
    <source>
        <dbReference type="ARBA" id="ARBA00022670"/>
    </source>
</evidence>
<name>A0A1B3WDX4_9FIRM</name>
<keyword evidence="3 6" id="KW-0645">Protease</keyword>
<evidence type="ECO:0000313" key="7">
    <source>
        <dbReference type="EMBL" id="AOH39156.1"/>
    </source>
</evidence>
<dbReference type="PANTHER" id="PTHR12994">
    <property type="entry name" value="SECERNIN"/>
    <property type="match status" value="1"/>
</dbReference>
<dbReference type="STRING" id="39950.BCB69_03765"/>
<sequence length="490" mass="55663">MACTTILVGKKASYDGSTMMARNEDSPSGVFTSKKFIVVNPEEQPRYYKSVISKVEMDLPENPMRYTAMPDAPSKQGIWGEAGINEVNVAMSATETITSNPRVLGADPLVPGGIGEEDYVTIVLPYIRSAREGVKRLGMLHEQFGTYEMNGIGLQDKDEIWWFESIGGHHWIAKRVPDDRYVVVPNQLGIDYLDLVDAFGEQESCMCSADLLEFITENHLDLVRHEDGYCLKNERAFDVRAAFGSHDDSDHTYNTCRAWFMERYLNPNTYLWDGEDADFTPESDDLPWSMVPEKLITVEDVKYVLSAHYQGTPYDPYAKHGCHTKKNKYRVIGINRNNFVALTQLRPYMPKEIMAVQWIAEGCNVFNAFVPFYANITKTPEYIANTTAEVTTENFYWANRLIGTLADAHFQTTAIFIERYQNQVHSKGHALLSKFDKQFMTEKPNQVQHFLEGCNEEMAKMAKEETQKTLSSVLYTASNGMKNSFARSDA</sequence>
<comment type="catalytic activity">
    <reaction evidence="1">
        <text>an L-aminoacyl-L-amino acid + H2O = 2 an L-alpha-amino acid</text>
        <dbReference type="Rhea" id="RHEA:48940"/>
        <dbReference type="ChEBI" id="CHEBI:15377"/>
        <dbReference type="ChEBI" id="CHEBI:59869"/>
        <dbReference type="ChEBI" id="CHEBI:77460"/>
        <dbReference type="EC" id="3.4.13.19"/>
    </reaction>
</comment>
<dbReference type="GO" id="GO:0006508">
    <property type="term" value="P:proteolysis"/>
    <property type="evidence" value="ECO:0007669"/>
    <property type="project" value="UniProtKB-KW"/>
</dbReference>
<organism evidence="7 8">
    <name type="scientific">Dialister pneumosintes</name>
    <dbReference type="NCBI Taxonomy" id="39950"/>
    <lineage>
        <taxon>Bacteria</taxon>
        <taxon>Bacillati</taxon>
        <taxon>Bacillota</taxon>
        <taxon>Negativicutes</taxon>
        <taxon>Veillonellales</taxon>
        <taxon>Veillonellaceae</taxon>
        <taxon>Dialister</taxon>
    </lineage>
</organism>
<dbReference type="EC" id="3.4.-.-" evidence="6"/>
<dbReference type="Gene3D" id="3.60.60.10">
    <property type="entry name" value="Penicillin V Acylase, Chain A"/>
    <property type="match status" value="1"/>
</dbReference>
<reference evidence="8" key="1">
    <citation type="submission" date="2016-08" db="EMBL/GenBank/DDBJ databases">
        <authorList>
            <person name="Holder M.E."/>
            <person name="Ajami N.J."/>
            <person name="Petrosino J.F."/>
        </authorList>
    </citation>
    <scope>NUCLEOTIDE SEQUENCE [LARGE SCALE GENOMIC DNA]</scope>
    <source>
        <strain evidence="8">F0677</strain>
    </source>
</reference>
<evidence type="ECO:0000256" key="5">
    <source>
        <dbReference type="ARBA" id="ARBA00022997"/>
    </source>
</evidence>
<keyword evidence="4 6" id="KW-0378">Hydrolase</keyword>
<evidence type="ECO:0000256" key="6">
    <source>
        <dbReference type="RuleBase" id="RU364089"/>
    </source>
</evidence>
<dbReference type="GO" id="GO:0070004">
    <property type="term" value="F:cysteine-type exopeptidase activity"/>
    <property type="evidence" value="ECO:0007669"/>
    <property type="project" value="InterPro"/>
</dbReference>
<protein>
    <recommendedName>
        <fullName evidence="6">Dipeptidase</fullName>
        <ecNumber evidence="6">3.4.-.-</ecNumber>
    </recommendedName>
</protein>
<evidence type="ECO:0000313" key="8">
    <source>
        <dbReference type="Proteomes" id="UP000094757"/>
    </source>
</evidence>